<proteinExistence type="predicted"/>
<evidence type="ECO:0000313" key="2">
    <source>
        <dbReference type="Proteomes" id="UP001295423"/>
    </source>
</evidence>
<keyword evidence="2" id="KW-1185">Reference proteome</keyword>
<protein>
    <submittedName>
        <fullName evidence="1">Uncharacterized protein</fullName>
    </submittedName>
</protein>
<sequence>MERYKVPYVLRCTQTDEGLFANEGYHFICHGTVELEGTEMRIYDNEENATPADPALIIDLTSVVSIDFTLFRSLRGNFRGGKCIQVYAFD</sequence>
<name>A0AAD2CS90_9STRA</name>
<reference evidence="1" key="1">
    <citation type="submission" date="2023-08" db="EMBL/GenBank/DDBJ databases">
        <authorList>
            <person name="Audoor S."/>
            <person name="Bilcke G."/>
        </authorList>
    </citation>
    <scope>NUCLEOTIDE SEQUENCE</scope>
</reference>
<dbReference type="Proteomes" id="UP001295423">
    <property type="component" value="Unassembled WGS sequence"/>
</dbReference>
<accession>A0AAD2CS90</accession>
<dbReference type="EMBL" id="CAKOGP040001024">
    <property type="protein sequence ID" value="CAJ1941490.1"/>
    <property type="molecule type" value="Genomic_DNA"/>
</dbReference>
<evidence type="ECO:0000313" key="1">
    <source>
        <dbReference type="EMBL" id="CAJ1941490.1"/>
    </source>
</evidence>
<comment type="caution">
    <text evidence="1">The sequence shown here is derived from an EMBL/GenBank/DDBJ whole genome shotgun (WGS) entry which is preliminary data.</text>
</comment>
<organism evidence="1 2">
    <name type="scientific">Cylindrotheca closterium</name>
    <dbReference type="NCBI Taxonomy" id="2856"/>
    <lineage>
        <taxon>Eukaryota</taxon>
        <taxon>Sar</taxon>
        <taxon>Stramenopiles</taxon>
        <taxon>Ochrophyta</taxon>
        <taxon>Bacillariophyta</taxon>
        <taxon>Bacillariophyceae</taxon>
        <taxon>Bacillariophycidae</taxon>
        <taxon>Bacillariales</taxon>
        <taxon>Bacillariaceae</taxon>
        <taxon>Cylindrotheca</taxon>
    </lineage>
</organism>
<gene>
    <name evidence="1" type="ORF">CYCCA115_LOCUS7537</name>
</gene>
<dbReference type="AlphaFoldDB" id="A0AAD2CS90"/>